<accession>A0A422QCI7</accession>
<protein>
    <submittedName>
        <fullName evidence="2">Uncharacterized protein</fullName>
    </submittedName>
</protein>
<evidence type="ECO:0000313" key="2">
    <source>
        <dbReference type="EMBL" id="RNF27691.1"/>
    </source>
</evidence>
<dbReference type="GeneID" id="40313686"/>
<feature type="compositionally biased region" description="Low complexity" evidence="1">
    <location>
        <begin position="89"/>
        <end position="111"/>
    </location>
</feature>
<keyword evidence="3" id="KW-1185">Reference proteome</keyword>
<dbReference type="EMBL" id="MKKU01000001">
    <property type="protein sequence ID" value="RNF27691.1"/>
    <property type="molecule type" value="Genomic_DNA"/>
</dbReference>
<dbReference type="AlphaFoldDB" id="A0A422QCI7"/>
<name>A0A422QCI7_9TRYP</name>
<gene>
    <name evidence="2" type="ORF">Tco025E_00075</name>
</gene>
<dbReference type="RefSeq" id="XP_029232897.1">
    <property type="nucleotide sequence ID" value="XM_029367024.1"/>
</dbReference>
<feature type="region of interest" description="Disordered" evidence="1">
    <location>
        <begin position="81"/>
        <end position="111"/>
    </location>
</feature>
<sequence length="127" mass="13612">MNAAPSTPCPLPHETQLWRGHVQRRGPATPAFSLRSPAHAAWYAFGQRAQWYSGSSGRMISPHTKQLCVVPTTVRPSRFSVFAAEGPGSPSASTRNNSATAASSTEASWSPSTLCIWTEGSREEAVV</sequence>
<evidence type="ECO:0000256" key="1">
    <source>
        <dbReference type="SAM" id="MobiDB-lite"/>
    </source>
</evidence>
<dbReference type="Proteomes" id="UP000284403">
    <property type="component" value="Unassembled WGS sequence"/>
</dbReference>
<comment type="caution">
    <text evidence="2">The sequence shown here is derived from an EMBL/GenBank/DDBJ whole genome shotgun (WGS) entry which is preliminary data.</text>
</comment>
<reference evidence="2 3" key="1">
    <citation type="journal article" date="2018" name="BMC Genomics">
        <title>Genomic comparison of Trypanosoma conorhini and Trypanosoma rangeli to Trypanosoma cruzi strains of high and low virulence.</title>
        <authorList>
            <person name="Bradwell K.R."/>
            <person name="Koparde V.N."/>
            <person name="Matveyev A.V."/>
            <person name="Serrano M.G."/>
            <person name="Alves J.M."/>
            <person name="Parikh H."/>
            <person name="Huang B."/>
            <person name="Lee V."/>
            <person name="Espinosa-Alvarez O."/>
            <person name="Ortiz P.A."/>
            <person name="Costa-Martins A.G."/>
            <person name="Teixeira M.M."/>
            <person name="Buck G.A."/>
        </authorList>
    </citation>
    <scope>NUCLEOTIDE SEQUENCE [LARGE SCALE GENOMIC DNA]</scope>
    <source>
        <strain evidence="2 3">025E</strain>
    </source>
</reference>
<organism evidence="2 3">
    <name type="scientific">Trypanosoma conorhini</name>
    <dbReference type="NCBI Taxonomy" id="83891"/>
    <lineage>
        <taxon>Eukaryota</taxon>
        <taxon>Discoba</taxon>
        <taxon>Euglenozoa</taxon>
        <taxon>Kinetoplastea</taxon>
        <taxon>Metakinetoplastina</taxon>
        <taxon>Trypanosomatida</taxon>
        <taxon>Trypanosomatidae</taxon>
        <taxon>Trypanosoma</taxon>
    </lineage>
</organism>
<evidence type="ECO:0000313" key="3">
    <source>
        <dbReference type="Proteomes" id="UP000284403"/>
    </source>
</evidence>
<proteinExistence type="predicted"/>